<dbReference type="Proteomes" id="UP000464374">
    <property type="component" value="Chromosome"/>
</dbReference>
<name>A0A6P1XZW9_9SPIR</name>
<gene>
    <name evidence="1" type="ORF">GWP43_00815</name>
</gene>
<dbReference type="AlphaFoldDB" id="A0A6P1XZW9"/>
<accession>A0A6P1XZW9</accession>
<sequence>MRGGKSFLLACVIAVLHTVAAHGERVYIAPILSVDAGEERYEIDERYQDDIYQSLEEQKGALEMMVVKTPAQIKTVRSSYDALKVCKEEKIEYLLYGWVKKSEHTYEGELRIFDGEGRKNIYTVYEKDGAAEYEAFIRNISGKVVEKLRELFYLPAEEKGETHSKINVQAEIGYWTFMNKDWLKYLTGTISVGGGLEVIPKDVVFSWKKINMYFSIGFAADYRLAVSGKEAIKSYLHTIDIAGYTNVYVNFHNEHTIYGKTGVFYDFDILSYSDKYADGKVSHSGAVGMVFGLGYKYGINEKVRLLFENDFECIFYKKVMGKYKGTFGVEVEVFKKEYKGR</sequence>
<organism evidence="1 2">
    <name type="scientific">Treponema vincentii</name>
    <dbReference type="NCBI Taxonomy" id="69710"/>
    <lineage>
        <taxon>Bacteria</taxon>
        <taxon>Pseudomonadati</taxon>
        <taxon>Spirochaetota</taxon>
        <taxon>Spirochaetia</taxon>
        <taxon>Spirochaetales</taxon>
        <taxon>Treponemataceae</taxon>
        <taxon>Treponema</taxon>
    </lineage>
</organism>
<reference evidence="1 2" key="1">
    <citation type="submission" date="2020-01" db="EMBL/GenBank/DDBJ databases">
        <title>Complete genome sequence of a human oral phylogroup 1 Treponema sp. strain ATCC 700766, originally isolated from periodontitis dental plaque.</title>
        <authorList>
            <person name="Chan Y."/>
            <person name="Huo Y.-B."/>
            <person name="Yu X.-L."/>
            <person name="Zeng H."/>
            <person name="Leung W.-K."/>
            <person name="Watt R.M."/>
        </authorList>
    </citation>
    <scope>NUCLEOTIDE SEQUENCE [LARGE SCALE GENOMIC DNA]</scope>
    <source>
        <strain evidence="1 2">OMZ 804</strain>
    </source>
</reference>
<dbReference type="KEGG" id="trz:GWP43_00815"/>
<evidence type="ECO:0000313" key="2">
    <source>
        <dbReference type="Proteomes" id="UP000464374"/>
    </source>
</evidence>
<dbReference type="EMBL" id="CP048020">
    <property type="protein sequence ID" value="QHX42232.1"/>
    <property type="molecule type" value="Genomic_DNA"/>
</dbReference>
<dbReference type="RefSeq" id="WP_162662045.1">
    <property type="nucleotide sequence ID" value="NZ_CP048020.1"/>
</dbReference>
<evidence type="ECO:0000313" key="1">
    <source>
        <dbReference type="EMBL" id="QHX42232.1"/>
    </source>
</evidence>
<proteinExistence type="predicted"/>
<protein>
    <submittedName>
        <fullName evidence="1">Uncharacterized protein</fullName>
    </submittedName>
</protein>